<evidence type="ECO:0000256" key="2">
    <source>
        <dbReference type="ARBA" id="ARBA00022598"/>
    </source>
</evidence>
<protein>
    <submittedName>
        <fullName evidence="7">Fatty-acyl-CoA synthase</fullName>
        <ecNumber evidence="7">6.2.1.-</ecNumber>
    </submittedName>
</protein>
<dbReference type="InterPro" id="IPR025110">
    <property type="entry name" value="AMP-bd_C"/>
</dbReference>
<evidence type="ECO:0000256" key="4">
    <source>
        <dbReference type="ARBA" id="ARBA00022840"/>
    </source>
</evidence>
<dbReference type="Gene3D" id="3.40.50.12780">
    <property type="entry name" value="N-terminal domain of ligase-like"/>
    <property type="match status" value="1"/>
</dbReference>
<evidence type="ECO:0000259" key="6">
    <source>
        <dbReference type="Pfam" id="PF13193"/>
    </source>
</evidence>
<keyword evidence="8" id="KW-1185">Reference proteome</keyword>
<dbReference type="InterPro" id="IPR020845">
    <property type="entry name" value="AMP-binding_CS"/>
</dbReference>
<evidence type="ECO:0000256" key="1">
    <source>
        <dbReference type="ARBA" id="ARBA00006432"/>
    </source>
</evidence>
<dbReference type="Pfam" id="PF13193">
    <property type="entry name" value="AMP-binding_C"/>
    <property type="match status" value="1"/>
</dbReference>
<dbReference type="EC" id="6.2.1.-" evidence="7"/>
<feature type="domain" description="AMP-binding enzyme C-terminal" evidence="6">
    <location>
        <begin position="423"/>
        <end position="499"/>
    </location>
</feature>
<dbReference type="EMBL" id="JAUSQM010000001">
    <property type="protein sequence ID" value="MDP9822289.1"/>
    <property type="molecule type" value="Genomic_DNA"/>
</dbReference>
<name>A0ABT9NPD6_9ACTN</name>
<gene>
    <name evidence="7" type="ORF">J2S59_002098</name>
</gene>
<accession>A0ABT9NPD6</accession>
<dbReference type="Proteomes" id="UP001240447">
    <property type="component" value="Unassembled WGS sequence"/>
</dbReference>
<evidence type="ECO:0000313" key="8">
    <source>
        <dbReference type="Proteomes" id="UP001240447"/>
    </source>
</evidence>
<dbReference type="Pfam" id="PF00501">
    <property type="entry name" value="AMP-binding"/>
    <property type="match status" value="1"/>
</dbReference>
<dbReference type="InterPro" id="IPR000873">
    <property type="entry name" value="AMP-dep_synth/lig_dom"/>
</dbReference>
<keyword evidence="3" id="KW-0547">Nucleotide-binding</keyword>
<keyword evidence="2 7" id="KW-0436">Ligase</keyword>
<organism evidence="7 8">
    <name type="scientific">Nocardioides massiliensis</name>
    <dbReference type="NCBI Taxonomy" id="1325935"/>
    <lineage>
        <taxon>Bacteria</taxon>
        <taxon>Bacillati</taxon>
        <taxon>Actinomycetota</taxon>
        <taxon>Actinomycetes</taxon>
        <taxon>Propionibacteriales</taxon>
        <taxon>Nocardioidaceae</taxon>
        <taxon>Nocardioides</taxon>
    </lineage>
</organism>
<feature type="domain" description="AMP-dependent synthetase/ligase" evidence="5">
    <location>
        <begin position="12"/>
        <end position="372"/>
    </location>
</feature>
<comment type="similarity">
    <text evidence="1">Belongs to the ATP-dependent AMP-binding enzyme family.</text>
</comment>
<keyword evidence="4" id="KW-0067">ATP-binding</keyword>
<dbReference type="GO" id="GO:0016874">
    <property type="term" value="F:ligase activity"/>
    <property type="evidence" value="ECO:0007669"/>
    <property type="project" value="UniProtKB-KW"/>
</dbReference>
<evidence type="ECO:0000259" key="5">
    <source>
        <dbReference type="Pfam" id="PF00501"/>
    </source>
</evidence>
<dbReference type="InterPro" id="IPR042099">
    <property type="entry name" value="ANL_N_sf"/>
</dbReference>
<dbReference type="PROSITE" id="PS00455">
    <property type="entry name" value="AMP_BINDING"/>
    <property type="match status" value="1"/>
</dbReference>
<reference evidence="7 8" key="1">
    <citation type="submission" date="2023-07" db="EMBL/GenBank/DDBJ databases">
        <title>Sequencing the genomes of 1000 actinobacteria strains.</title>
        <authorList>
            <person name="Klenk H.-P."/>
        </authorList>
    </citation>
    <scope>NUCLEOTIDE SEQUENCE [LARGE SCALE GENOMIC DNA]</scope>
    <source>
        <strain evidence="7 8">GD13</strain>
    </source>
</reference>
<dbReference type="PANTHER" id="PTHR43107">
    <property type="entry name" value="LONG-CHAIN FATTY ACID TRANSPORT PROTEIN"/>
    <property type="match status" value="1"/>
</dbReference>
<evidence type="ECO:0000256" key="3">
    <source>
        <dbReference type="ARBA" id="ARBA00022741"/>
    </source>
</evidence>
<sequence>MSELTFGELVAARADDDHVGLRFGDDSWTWRELVAEARRRCALVADLAAPRHVALGMANTPEHLFWWLAAAIGGFTVVGVNPTRRGPELARDLHHTNCALVVADASRREVLEAADHGIRTLWVPSSVEPGGVPTYEDLLGPATAPGSRQARPAGNAILSLVFTSGTTSDPKAVICTQARMGRIAQQQRDRRGLTGDDVFYVAMPMFHSNAVMAGIAPAVATGGTIALREKFSASGFLPDVRRYGVTFFSYVGKPLSYILATPEQPDDADNTLRLAFGNEANEDDIAAFARRFGCEVIDSFGSSEGEIRINRTPDTPRGSLGRAPEGTVVLDPETLQECPPARFDDQGRLLNGDEAVGEIVNLHGAELFEGYYANPEAEAARLCHGWSWSGDLAYRDADGFFYFAGRNGDWLRVDGENVAIAPIERLLTRFPSVVSAAVVAMPDERVGDQVRAVLELRPGVEFDPEEFAGFLRAQPDLATTWVPREVRVVRRLPRTPTTKVLKRAIPAEAGPDDQVWVRVGREIIYE</sequence>
<comment type="caution">
    <text evidence="7">The sequence shown here is derived from an EMBL/GenBank/DDBJ whole genome shotgun (WGS) entry which is preliminary data.</text>
</comment>
<dbReference type="InterPro" id="IPR045851">
    <property type="entry name" value="AMP-bd_C_sf"/>
</dbReference>
<dbReference type="PANTHER" id="PTHR43107:SF15">
    <property type="entry name" value="FATTY ACID TRANSPORT PROTEIN 3, ISOFORM A"/>
    <property type="match status" value="1"/>
</dbReference>
<evidence type="ECO:0000313" key="7">
    <source>
        <dbReference type="EMBL" id="MDP9822289.1"/>
    </source>
</evidence>
<proteinExistence type="inferred from homology"/>
<dbReference type="SUPFAM" id="SSF56801">
    <property type="entry name" value="Acetyl-CoA synthetase-like"/>
    <property type="match status" value="1"/>
</dbReference>
<dbReference type="Gene3D" id="3.30.300.30">
    <property type="match status" value="1"/>
</dbReference>
<dbReference type="RefSeq" id="WP_306825086.1">
    <property type="nucleotide sequence ID" value="NZ_JAUSQM010000001.1"/>
</dbReference>